<dbReference type="EMBL" id="JABCRI010000021">
    <property type="protein sequence ID" value="KAF8380739.1"/>
    <property type="molecule type" value="Genomic_DNA"/>
</dbReference>
<dbReference type="Proteomes" id="UP000655225">
    <property type="component" value="Unassembled WGS sequence"/>
</dbReference>
<sequence length="70" mass="8074">MAYRLKKGFKHLGFKLAKRLGQVCGEFLLLDKSLRAWSFGFMLSCYDAELNYDSHTDTFRQGTHHMDGGQ</sequence>
<evidence type="ECO:0000313" key="2">
    <source>
        <dbReference type="Proteomes" id="UP000655225"/>
    </source>
</evidence>
<proteinExistence type="predicted"/>
<organism evidence="1 2">
    <name type="scientific">Tetracentron sinense</name>
    <name type="common">Spur-leaf</name>
    <dbReference type="NCBI Taxonomy" id="13715"/>
    <lineage>
        <taxon>Eukaryota</taxon>
        <taxon>Viridiplantae</taxon>
        <taxon>Streptophyta</taxon>
        <taxon>Embryophyta</taxon>
        <taxon>Tracheophyta</taxon>
        <taxon>Spermatophyta</taxon>
        <taxon>Magnoliopsida</taxon>
        <taxon>Trochodendrales</taxon>
        <taxon>Trochodendraceae</taxon>
        <taxon>Tetracentron</taxon>
    </lineage>
</organism>
<keyword evidence="2" id="KW-1185">Reference proteome</keyword>
<reference evidence="1 2" key="1">
    <citation type="submission" date="2020-04" db="EMBL/GenBank/DDBJ databases">
        <title>Plant Genome Project.</title>
        <authorList>
            <person name="Zhang R.-G."/>
        </authorList>
    </citation>
    <scope>NUCLEOTIDE SEQUENCE [LARGE SCALE GENOMIC DNA]</scope>
    <source>
        <strain evidence="1">YNK0</strain>
        <tissue evidence="1">Leaf</tissue>
    </source>
</reference>
<accession>A0A834YJ22</accession>
<dbReference type="AlphaFoldDB" id="A0A834YJ22"/>
<protein>
    <submittedName>
        <fullName evidence="1">Uncharacterized protein</fullName>
    </submittedName>
</protein>
<name>A0A834YJ22_TETSI</name>
<gene>
    <name evidence="1" type="ORF">HHK36_028229</name>
</gene>
<comment type="caution">
    <text evidence="1">The sequence shown here is derived from an EMBL/GenBank/DDBJ whole genome shotgun (WGS) entry which is preliminary data.</text>
</comment>
<evidence type="ECO:0000313" key="1">
    <source>
        <dbReference type="EMBL" id="KAF8380739.1"/>
    </source>
</evidence>